<dbReference type="Proteomes" id="UP001344447">
    <property type="component" value="Unassembled WGS sequence"/>
</dbReference>
<evidence type="ECO:0000313" key="3">
    <source>
        <dbReference type="EMBL" id="KAK5582927.1"/>
    </source>
</evidence>
<dbReference type="GO" id="GO:0031012">
    <property type="term" value="C:extracellular matrix"/>
    <property type="evidence" value="ECO:0007669"/>
    <property type="project" value="TreeGrafter"/>
</dbReference>
<evidence type="ECO:0000313" key="4">
    <source>
        <dbReference type="Proteomes" id="UP001344447"/>
    </source>
</evidence>
<keyword evidence="1" id="KW-0732">Signal</keyword>
<dbReference type="InterPro" id="IPR019028">
    <property type="entry name" value="CBM_49"/>
</dbReference>
<dbReference type="Pfam" id="PF09478">
    <property type="entry name" value="CBM49"/>
    <property type="match status" value="1"/>
</dbReference>
<dbReference type="PANTHER" id="PTHR33239">
    <property type="entry name" value="CELLULOSE-BINDING DOMAIN-CONTAINING PROTEIN-RELATED"/>
    <property type="match status" value="1"/>
</dbReference>
<feature type="signal peptide" evidence="1">
    <location>
        <begin position="1"/>
        <end position="19"/>
    </location>
</feature>
<comment type="caution">
    <text evidence="3">The sequence shown here is derived from an EMBL/GenBank/DDBJ whole genome shotgun (WGS) entry which is preliminary data.</text>
</comment>
<feature type="domain" description="Carbohydrate binding" evidence="2">
    <location>
        <begin position="53"/>
        <end position="140"/>
    </location>
</feature>
<dbReference type="InterPro" id="IPR052879">
    <property type="entry name" value="Dd_Spore_Germination_Stalk"/>
</dbReference>
<dbReference type="AlphaFoldDB" id="A0AAN7U6F3"/>
<dbReference type="GO" id="GO:0030198">
    <property type="term" value="P:extracellular matrix organization"/>
    <property type="evidence" value="ECO:0007669"/>
    <property type="project" value="TreeGrafter"/>
</dbReference>
<organism evidence="3 4">
    <name type="scientific">Dictyostelium firmibasis</name>
    <dbReference type="NCBI Taxonomy" id="79012"/>
    <lineage>
        <taxon>Eukaryota</taxon>
        <taxon>Amoebozoa</taxon>
        <taxon>Evosea</taxon>
        <taxon>Eumycetozoa</taxon>
        <taxon>Dictyostelia</taxon>
        <taxon>Dictyosteliales</taxon>
        <taxon>Dictyosteliaceae</taxon>
        <taxon>Dictyostelium</taxon>
    </lineage>
</organism>
<feature type="chain" id="PRO_5042859352" description="Carbohydrate binding domain-containing protein" evidence="1">
    <location>
        <begin position="20"/>
        <end position="152"/>
    </location>
</feature>
<gene>
    <name evidence="3" type="ORF">RB653_004516</name>
</gene>
<dbReference type="GO" id="GO:0005201">
    <property type="term" value="F:extracellular matrix structural constituent"/>
    <property type="evidence" value="ECO:0007669"/>
    <property type="project" value="TreeGrafter"/>
</dbReference>
<evidence type="ECO:0000259" key="2">
    <source>
        <dbReference type="SMART" id="SM01063"/>
    </source>
</evidence>
<accession>A0AAN7U6F3</accession>
<dbReference type="GO" id="GO:0030246">
    <property type="term" value="F:carbohydrate binding"/>
    <property type="evidence" value="ECO:0007669"/>
    <property type="project" value="InterPro"/>
</dbReference>
<protein>
    <recommendedName>
        <fullName evidence="2">Carbohydrate binding domain-containing protein</fullName>
    </recommendedName>
</protein>
<dbReference type="SMART" id="SM01063">
    <property type="entry name" value="CBM49"/>
    <property type="match status" value="1"/>
</dbReference>
<dbReference type="EMBL" id="JAVFKY010000001">
    <property type="protein sequence ID" value="KAK5582927.1"/>
    <property type="molecule type" value="Genomic_DNA"/>
</dbReference>
<name>A0AAN7U6F3_9MYCE</name>
<reference evidence="3 4" key="1">
    <citation type="submission" date="2023-11" db="EMBL/GenBank/DDBJ databases">
        <title>Dfirmibasis_genome.</title>
        <authorList>
            <person name="Edelbroek B."/>
            <person name="Kjellin J."/>
            <person name="Jerlstrom-Hultqvist J."/>
            <person name="Soderbom F."/>
        </authorList>
    </citation>
    <scope>NUCLEOTIDE SEQUENCE [LARGE SCALE GENOMIC DNA]</scope>
    <source>
        <strain evidence="3 4">TNS-C-14</strain>
    </source>
</reference>
<dbReference type="PANTHER" id="PTHR33239:SF11">
    <property type="entry name" value="CARBOHYDRATE BINDING DOMAIN-CONTAINING PROTEIN-RELATED"/>
    <property type="match status" value="1"/>
</dbReference>
<evidence type="ECO:0000256" key="1">
    <source>
        <dbReference type="SAM" id="SignalP"/>
    </source>
</evidence>
<proteinExistence type="predicted"/>
<sequence length="152" mass="17125">MKFLVFLCAFLLAISLVNANHYGCGISPCGIGRICHTLRGFCSCVEIVHCLDVNLRSNQMAQWRDNSGVLFTQYDITITNYLDVDITQIFIGTDCTLELRDYQSLWNVVRLPNGELTLPSYQPSINKNASYTFGFIVRGDRLPNMAILAVTY</sequence>
<keyword evidence="4" id="KW-1185">Reference proteome</keyword>